<dbReference type="PANTHER" id="PTHR31189">
    <property type="entry name" value="OS03G0336100 PROTEIN-RELATED"/>
    <property type="match status" value="1"/>
</dbReference>
<dbReference type="PANTHER" id="PTHR31189:SF2">
    <property type="entry name" value="RMLC-LIKE CUPINS SUPERFAMILY PROTEIN"/>
    <property type="match status" value="1"/>
</dbReference>
<reference evidence="5" key="2">
    <citation type="submission" date="2025-08" db="UniProtKB">
        <authorList>
            <consortium name="RefSeq"/>
        </authorList>
    </citation>
    <scope>IDENTIFICATION</scope>
    <source>
        <tissue evidence="5">Leaf</tissue>
    </source>
</reference>
<dbReference type="CDD" id="cd02245">
    <property type="entry name" value="cupin_7S_vicilin-like_C"/>
    <property type="match status" value="1"/>
</dbReference>
<evidence type="ECO:0000256" key="2">
    <source>
        <dbReference type="SAM" id="SignalP"/>
    </source>
</evidence>
<feature type="compositionally biased region" description="Basic and acidic residues" evidence="1">
    <location>
        <begin position="26"/>
        <end position="61"/>
    </location>
</feature>
<dbReference type="GeneID" id="110776672"/>
<feature type="chain" id="PRO_5047041655" evidence="2">
    <location>
        <begin position="24"/>
        <end position="577"/>
    </location>
</feature>
<feature type="region of interest" description="Disordered" evidence="1">
    <location>
        <begin position="26"/>
        <end position="117"/>
    </location>
</feature>
<dbReference type="InterPro" id="IPR011051">
    <property type="entry name" value="RmlC_Cupin_sf"/>
</dbReference>
<gene>
    <name evidence="5" type="primary">LOC110776672</name>
</gene>
<evidence type="ECO:0000259" key="3">
    <source>
        <dbReference type="SMART" id="SM00835"/>
    </source>
</evidence>
<evidence type="ECO:0000313" key="4">
    <source>
        <dbReference type="Proteomes" id="UP000813463"/>
    </source>
</evidence>
<dbReference type="RefSeq" id="XP_056693257.1">
    <property type="nucleotide sequence ID" value="XM_056837279.1"/>
</dbReference>
<protein>
    <submittedName>
        <fullName evidence="5">Vicilin-like seed storage protein At2g28490 isoform X1</fullName>
    </submittedName>
</protein>
<dbReference type="InterPro" id="IPR014710">
    <property type="entry name" value="RmlC-like_jellyroll"/>
</dbReference>
<feature type="domain" description="Cupin type-1" evidence="3">
    <location>
        <begin position="118"/>
        <end position="272"/>
    </location>
</feature>
<evidence type="ECO:0000256" key="1">
    <source>
        <dbReference type="SAM" id="MobiDB-lite"/>
    </source>
</evidence>
<dbReference type="SMART" id="SM00835">
    <property type="entry name" value="Cupin_1"/>
    <property type="match status" value="2"/>
</dbReference>
<feature type="region of interest" description="Disordered" evidence="1">
    <location>
        <begin position="522"/>
        <end position="566"/>
    </location>
</feature>
<dbReference type="CDD" id="cd02244">
    <property type="entry name" value="cupin_7S_vicilin-like_N"/>
    <property type="match status" value="1"/>
</dbReference>
<dbReference type="Pfam" id="PF00190">
    <property type="entry name" value="Cupin_1"/>
    <property type="match status" value="2"/>
</dbReference>
<feature type="compositionally biased region" description="Basic and acidic residues" evidence="1">
    <location>
        <begin position="341"/>
        <end position="351"/>
    </location>
</feature>
<feature type="region of interest" description="Disordered" evidence="1">
    <location>
        <begin position="341"/>
        <end position="362"/>
    </location>
</feature>
<dbReference type="InterPro" id="IPR050253">
    <property type="entry name" value="Seed_Storage-Functional"/>
</dbReference>
<feature type="signal peptide" evidence="2">
    <location>
        <begin position="1"/>
        <end position="23"/>
    </location>
</feature>
<dbReference type="InterPro" id="IPR006045">
    <property type="entry name" value="Cupin_1"/>
</dbReference>
<reference evidence="4" key="1">
    <citation type="journal article" date="2021" name="Nat. Commun.">
        <title>Genomic analyses provide insights into spinach domestication and the genetic basis of agronomic traits.</title>
        <authorList>
            <person name="Cai X."/>
            <person name="Sun X."/>
            <person name="Xu C."/>
            <person name="Sun H."/>
            <person name="Wang X."/>
            <person name="Ge C."/>
            <person name="Zhang Z."/>
            <person name="Wang Q."/>
            <person name="Fei Z."/>
            <person name="Jiao C."/>
            <person name="Wang Q."/>
        </authorList>
    </citation>
    <scope>NUCLEOTIDE SEQUENCE [LARGE SCALE GENOMIC DNA]</scope>
    <source>
        <strain evidence="4">cv. Varoflay</strain>
    </source>
</reference>
<feature type="compositionally biased region" description="Basic and acidic residues" evidence="1">
    <location>
        <begin position="530"/>
        <end position="562"/>
    </location>
</feature>
<feature type="domain" description="Cupin type-1" evidence="3">
    <location>
        <begin position="360"/>
        <end position="509"/>
    </location>
</feature>
<dbReference type="Proteomes" id="UP000813463">
    <property type="component" value="Chromosome 2"/>
</dbReference>
<sequence>MGRLKGVLLVALVVCYAMQVVVSQSYEERRRERELMSPEEEERRAKEEDWRRREKTAEEERRHRRSWEEEEEEEEERGRRKWDEDEEEQEEEERGRQPRPKPRPEPYRPGGRGGEGMFVLRDSKKVISTQAGEMRVVRGYGGKIVENPLDIGFITMEPRSLFVPQYLDSSLIIFLRRGEAKLGFIYDDELSERQLKMGDVYRIPAGSTFYIVNTGETQRLHIICSIDPSEGLGFSTFQSFFIGGGTNPVSVLAGFDPETLSTAFNVSIGELRGFMTGQDAGPIIFADTTHSPSLWANFLKVKGEERLERLKTVAESGEQKEEEEEPRKSWWNIFDSLIGSENKKGEKKGDTRTGSSPDSYNLLDREPSYRNNYGWSIAVDKHEYKPLKKSGIGVYLVNLTAGSMMAPHVNPMATEYGVVLSGVGTIQVVYPNGTSAMNTNVKEGDVFWIPRYFPFCQIASRSGSFEFFGFTTSAHRNRPQFLVGASSILRSMRGPEFATAFGLTEDRYNEIVDAQREALILPSPSAASGDTREFEEKEQSSQEKKPESKEQEKEKPGIEKVPKFMRTLGPEMIMGFE</sequence>
<proteinExistence type="predicted"/>
<evidence type="ECO:0000313" key="5">
    <source>
        <dbReference type="RefSeq" id="XP_056693257.1"/>
    </source>
</evidence>
<keyword evidence="2" id="KW-0732">Signal</keyword>
<dbReference type="Gene3D" id="2.60.120.10">
    <property type="entry name" value="Jelly Rolls"/>
    <property type="match status" value="2"/>
</dbReference>
<name>A0ABM3RCC4_SPIOL</name>
<dbReference type="SUPFAM" id="SSF51182">
    <property type="entry name" value="RmlC-like cupins"/>
    <property type="match status" value="1"/>
</dbReference>
<accession>A0ABM3RCC4</accession>
<organism evidence="4 5">
    <name type="scientific">Spinacia oleracea</name>
    <name type="common">Spinach</name>
    <dbReference type="NCBI Taxonomy" id="3562"/>
    <lineage>
        <taxon>Eukaryota</taxon>
        <taxon>Viridiplantae</taxon>
        <taxon>Streptophyta</taxon>
        <taxon>Embryophyta</taxon>
        <taxon>Tracheophyta</taxon>
        <taxon>Spermatophyta</taxon>
        <taxon>Magnoliopsida</taxon>
        <taxon>eudicotyledons</taxon>
        <taxon>Gunneridae</taxon>
        <taxon>Pentapetalae</taxon>
        <taxon>Caryophyllales</taxon>
        <taxon>Chenopodiaceae</taxon>
        <taxon>Chenopodioideae</taxon>
        <taxon>Anserineae</taxon>
        <taxon>Spinacia</taxon>
    </lineage>
</organism>
<keyword evidence="4" id="KW-1185">Reference proteome</keyword>